<dbReference type="Proteomes" id="UP000027581">
    <property type="component" value="Unassembled WGS sequence"/>
</dbReference>
<dbReference type="VEuPathDB" id="PlasmoDB:PRCDC_1209600"/>
<organism evidence="1 2">
    <name type="scientific">Plasmodium reichenowi</name>
    <dbReference type="NCBI Taxonomy" id="5854"/>
    <lineage>
        <taxon>Eukaryota</taxon>
        <taxon>Sar</taxon>
        <taxon>Alveolata</taxon>
        <taxon>Apicomplexa</taxon>
        <taxon>Aconoidasida</taxon>
        <taxon>Haemosporida</taxon>
        <taxon>Plasmodiidae</taxon>
        <taxon>Plasmodium</taxon>
        <taxon>Plasmodium (Laverania)</taxon>
    </lineage>
</organism>
<keyword evidence="2" id="KW-1185">Reference proteome</keyword>
<dbReference type="VEuPathDB" id="PlasmoDB:PRG01_1213900"/>
<reference evidence="1" key="1">
    <citation type="submission" date="2014-01" db="EMBL/GenBank/DDBJ databases">
        <authorList>
            <person name="Aslett M."/>
        </authorList>
    </citation>
    <scope>NUCLEOTIDE SEQUENCE</scope>
    <source>
        <strain evidence="1">CDC</strain>
    </source>
</reference>
<dbReference type="AlphaFoldDB" id="A0A060RVI6"/>
<accession>A0A060RVI6</accession>
<dbReference type="EMBL" id="HG810773">
    <property type="protein sequence ID" value="CDO65384.1"/>
    <property type="molecule type" value="Genomic_DNA"/>
</dbReference>
<gene>
    <name evidence="1" type="ORF">PRCDC_1209600</name>
</gene>
<protein>
    <recommendedName>
        <fullName evidence="3">Proteasome assembly chaperone 4</fullName>
    </recommendedName>
</protein>
<dbReference type="PhylomeDB" id="A0A060RVI6"/>
<sequence>MGKLIDEKCEIKRIDDVEYVKQNIKESVNHNIDCMETSDNNNNNNNNNNNTTYKINNVKIINKTNDENNEKDKMKILNNNENNMNPTIITKLKNINHEDNVISYNYTLVSYKNYNIFFISHNGKFASWVYSYNVFLPMSVDQETEIIFGERNYPYLEIFCSKFMKDHAAFLKYKPIIFAISIYNMSFNDTKILTQMFDHLSSIVMETPPAS</sequence>
<name>A0A060RVI6_PLARE</name>
<proteinExistence type="predicted"/>
<reference evidence="1" key="2">
    <citation type="submission" date="2014-05" db="EMBL/GenBank/DDBJ databases">
        <title>The genome sequences of chimpanzee malaria parasites reveal the path to human adaptation.</title>
        <authorList>
            <person name="Otto T.D."/>
            <person name="Rayner J.C."/>
            <person name="Boehme U."/>
            <person name="Pain A."/>
            <person name="Spottiswoode N."/>
            <person name="Sanders M."/>
            <person name="Quail M."/>
            <person name="Ollomo B."/>
            <person name="Renaud F."/>
            <person name="Thomas A.W."/>
            <person name="Prugnolle F."/>
            <person name="Conway D.J."/>
            <person name="Newbold C."/>
            <person name="Berriman M."/>
        </authorList>
    </citation>
    <scope>NUCLEOTIDE SEQUENCE [LARGE SCALE GENOMIC DNA]</scope>
    <source>
        <strain evidence="1">CDC</strain>
    </source>
</reference>
<evidence type="ECO:0000313" key="1">
    <source>
        <dbReference type="EMBL" id="CDO65384.1"/>
    </source>
</evidence>
<evidence type="ECO:0008006" key="3">
    <source>
        <dbReference type="Google" id="ProtNLM"/>
    </source>
</evidence>
<evidence type="ECO:0000313" key="2">
    <source>
        <dbReference type="Proteomes" id="UP000027581"/>
    </source>
</evidence>